<evidence type="ECO:0000256" key="14">
    <source>
        <dbReference type="SAM" id="Phobius"/>
    </source>
</evidence>
<evidence type="ECO:0000313" key="15">
    <source>
        <dbReference type="EMBL" id="BAO00685.1"/>
    </source>
</evidence>
<dbReference type="AlphaFoldDB" id="U3U6T9"/>
<evidence type="ECO:0000313" key="16">
    <source>
        <dbReference type="Proteomes" id="UP000016900"/>
    </source>
</evidence>
<dbReference type="GO" id="GO:0009244">
    <property type="term" value="P:lipopolysaccharide core region biosynthetic process"/>
    <property type="evidence" value="ECO:0007669"/>
    <property type="project" value="TreeGrafter"/>
</dbReference>
<feature type="binding site" evidence="13">
    <location>
        <begin position="55"/>
        <end position="62"/>
    </location>
    <ligand>
        <name>ATP</name>
        <dbReference type="ChEBI" id="CHEBI:30616"/>
    </ligand>
</feature>
<gene>
    <name evidence="13 15" type="primary">lpxK</name>
    <name evidence="15" type="ORF">HHS_07150</name>
</gene>
<evidence type="ECO:0000256" key="9">
    <source>
        <dbReference type="ARBA" id="ARBA00022777"/>
    </source>
</evidence>
<comment type="pathway">
    <text evidence="2 13">Glycolipid biosynthesis; lipid IV(A) biosynthesis; lipid IV(A) from (3R)-3-hydroxytetradecanoyl-[acyl-carrier-protein] and UDP-N-acetyl-alpha-D-glucosamine: step 6/6.</text>
</comment>
<keyword evidence="10 13" id="KW-0067">ATP-binding</keyword>
<name>U3U6T9_9GAMM</name>
<keyword evidence="14" id="KW-0472">Membrane</keyword>
<keyword evidence="7 13" id="KW-0808">Transferase</keyword>
<evidence type="ECO:0000256" key="3">
    <source>
        <dbReference type="ARBA" id="ARBA00012071"/>
    </source>
</evidence>
<dbReference type="PANTHER" id="PTHR42724">
    <property type="entry name" value="TETRAACYLDISACCHARIDE 4'-KINASE"/>
    <property type="match status" value="1"/>
</dbReference>
<comment type="function">
    <text evidence="1 13">Transfers the gamma-phosphate of ATP to the 4'-position of a tetraacyldisaccharide 1-phosphate intermediate (termed DS-1-P) to form tetraacyldisaccharide 1,4'-bis-phosphate (lipid IVA).</text>
</comment>
<organism evidence="15 16">
    <name type="scientific">Candidatus Pantoea carbekii</name>
    <dbReference type="NCBI Taxonomy" id="1235990"/>
    <lineage>
        <taxon>Bacteria</taxon>
        <taxon>Pseudomonadati</taxon>
        <taxon>Pseudomonadota</taxon>
        <taxon>Gammaproteobacteria</taxon>
        <taxon>Enterobacterales</taxon>
        <taxon>Erwiniaceae</taxon>
        <taxon>Pantoea</taxon>
    </lineage>
</organism>
<evidence type="ECO:0000256" key="10">
    <source>
        <dbReference type="ARBA" id="ARBA00022840"/>
    </source>
</evidence>
<dbReference type="UniPathway" id="UPA00359">
    <property type="reaction ID" value="UER00482"/>
</dbReference>
<keyword evidence="8 13" id="KW-0547">Nucleotide-binding</keyword>
<keyword evidence="14" id="KW-1133">Transmembrane helix</keyword>
<evidence type="ECO:0000256" key="13">
    <source>
        <dbReference type="HAMAP-Rule" id="MF_00409"/>
    </source>
</evidence>
<dbReference type="EMBL" id="AP012554">
    <property type="protein sequence ID" value="BAO00685.1"/>
    <property type="molecule type" value="Genomic_DNA"/>
</dbReference>
<keyword evidence="16" id="KW-1185">Reference proteome</keyword>
<reference evidence="15 16" key="1">
    <citation type="submission" date="2012-10" db="EMBL/GenBank/DDBJ databases">
        <title>Genome sequence of the symbiont of the pentatomidae stink bug Halyomorpha halys.</title>
        <authorList>
            <person name="Kobayashi H."/>
            <person name="Fujii-Muramatsu R."/>
            <person name="Takeishi K."/>
            <person name="Noda H."/>
        </authorList>
    </citation>
    <scope>NUCLEOTIDE SEQUENCE [LARGE SCALE GENOMIC DNA]</scope>
</reference>
<keyword evidence="9 13" id="KW-0418">Kinase</keyword>
<dbReference type="NCBIfam" id="TIGR00682">
    <property type="entry name" value="lpxK"/>
    <property type="match status" value="1"/>
</dbReference>
<evidence type="ECO:0000256" key="6">
    <source>
        <dbReference type="ARBA" id="ARBA00022556"/>
    </source>
</evidence>
<protein>
    <recommendedName>
        <fullName evidence="4 13">Tetraacyldisaccharide 4'-kinase</fullName>
        <ecNumber evidence="3 13">2.7.1.130</ecNumber>
    </recommendedName>
    <alternativeName>
        <fullName evidence="12 13">Lipid A 4'-kinase</fullName>
    </alternativeName>
</protein>
<dbReference type="OrthoDB" id="9766423at2"/>
<dbReference type="GO" id="GO:0009245">
    <property type="term" value="P:lipid A biosynthetic process"/>
    <property type="evidence" value="ECO:0007669"/>
    <property type="project" value="UniProtKB-UniRule"/>
</dbReference>
<dbReference type="PANTHER" id="PTHR42724:SF1">
    <property type="entry name" value="TETRAACYLDISACCHARIDE 4'-KINASE, MITOCHONDRIAL-RELATED"/>
    <property type="match status" value="1"/>
</dbReference>
<proteinExistence type="inferred from homology"/>
<keyword evidence="14" id="KW-0812">Transmembrane</keyword>
<dbReference type="EC" id="2.7.1.130" evidence="3 13"/>
<dbReference type="eggNOG" id="COG1663">
    <property type="taxonomic scope" value="Bacteria"/>
</dbReference>
<evidence type="ECO:0000256" key="5">
    <source>
        <dbReference type="ARBA" id="ARBA00022516"/>
    </source>
</evidence>
<dbReference type="STRING" id="1235990.BMSBPS_0349"/>
<evidence type="ECO:0000256" key="7">
    <source>
        <dbReference type="ARBA" id="ARBA00022679"/>
    </source>
</evidence>
<dbReference type="PATRIC" id="fig|1235990.3.peg.712"/>
<evidence type="ECO:0000256" key="12">
    <source>
        <dbReference type="ARBA" id="ARBA00029757"/>
    </source>
</evidence>
<evidence type="ECO:0000256" key="8">
    <source>
        <dbReference type="ARBA" id="ARBA00022741"/>
    </source>
</evidence>
<dbReference type="Proteomes" id="UP000016900">
    <property type="component" value="Chromosome"/>
</dbReference>
<dbReference type="InterPro" id="IPR027417">
    <property type="entry name" value="P-loop_NTPase"/>
</dbReference>
<keyword evidence="6 13" id="KW-0441">Lipid A biosynthesis</keyword>
<dbReference type="HAMAP" id="MF_00409">
    <property type="entry name" value="LpxK"/>
    <property type="match status" value="1"/>
</dbReference>
<sequence length="338" mass="38050">MIERIWSGESILWLILWPFSLIYGMISWLIRLSFQIGWRKIWRAPCPIVIVGNLTVGGNGKTPVVIWLIEALKQRGLHVGVVSRGYGGKAKCYPLLVTNETSTVEAGDEPVMIAWRTNVVVSVAPQRHIAVNALLKLYNLDLIICDDGLQHYGLYRDHEIVVIDGIRRFGNGCWLPAGPMRERASRLSTVHTIIINGGKAEEHEISMTLKPCQAVNLRTGQIISLNKLSFIVAIAGIGYPCRFFEMLTNEGIDVVAKFAFADHYIYNESELCNLIKENQCLLMTEKDAVKCRNFARPNWWYLPVNVHLQGSAVCTLLDDITKLCTSHHNLHSSINNNE</sequence>
<dbReference type="SUPFAM" id="SSF52540">
    <property type="entry name" value="P-loop containing nucleoside triphosphate hydrolases"/>
    <property type="match status" value="1"/>
</dbReference>
<evidence type="ECO:0000256" key="11">
    <source>
        <dbReference type="ARBA" id="ARBA00023098"/>
    </source>
</evidence>
<dbReference type="Pfam" id="PF02606">
    <property type="entry name" value="LpxK"/>
    <property type="match status" value="1"/>
</dbReference>
<dbReference type="GO" id="GO:0005524">
    <property type="term" value="F:ATP binding"/>
    <property type="evidence" value="ECO:0007669"/>
    <property type="project" value="UniProtKB-UniRule"/>
</dbReference>
<keyword evidence="5 13" id="KW-0444">Lipid biosynthesis</keyword>
<evidence type="ECO:0000256" key="1">
    <source>
        <dbReference type="ARBA" id="ARBA00002274"/>
    </source>
</evidence>
<dbReference type="KEGG" id="hhs:HHS_07150"/>
<accession>U3U6T9</accession>
<comment type="catalytic activity">
    <reaction evidence="13">
        <text>a lipid A disaccharide + ATP = a lipid IVA + ADP + H(+)</text>
        <dbReference type="Rhea" id="RHEA:67840"/>
        <dbReference type="ChEBI" id="CHEBI:15378"/>
        <dbReference type="ChEBI" id="CHEBI:30616"/>
        <dbReference type="ChEBI" id="CHEBI:176343"/>
        <dbReference type="ChEBI" id="CHEBI:176425"/>
        <dbReference type="ChEBI" id="CHEBI:456216"/>
        <dbReference type="EC" id="2.7.1.130"/>
    </reaction>
</comment>
<evidence type="ECO:0000256" key="4">
    <source>
        <dbReference type="ARBA" id="ARBA00016436"/>
    </source>
</evidence>
<comment type="similarity">
    <text evidence="13">Belongs to the LpxK family.</text>
</comment>
<feature type="transmembrane region" description="Helical" evidence="14">
    <location>
        <begin position="12"/>
        <end position="34"/>
    </location>
</feature>
<dbReference type="GO" id="GO:0009029">
    <property type="term" value="F:lipid-A 4'-kinase activity"/>
    <property type="evidence" value="ECO:0007669"/>
    <property type="project" value="UniProtKB-UniRule"/>
</dbReference>
<dbReference type="InterPro" id="IPR003758">
    <property type="entry name" value="LpxK"/>
</dbReference>
<keyword evidence="11 13" id="KW-0443">Lipid metabolism</keyword>
<evidence type="ECO:0000256" key="2">
    <source>
        <dbReference type="ARBA" id="ARBA00004870"/>
    </source>
</evidence>
<dbReference type="GO" id="GO:0005886">
    <property type="term" value="C:plasma membrane"/>
    <property type="evidence" value="ECO:0007669"/>
    <property type="project" value="TreeGrafter"/>
</dbReference>